<dbReference type="Gene3D" id="1.25.40.10">
    <property type="entry name" value="Tetratricopeptide repeat domain"/>
    <property type="match status" value="2"/>
</dbReference>
<feature type="non-terminal residue" evidence="2">
    <location>
        <position position="492"/>
    </location>
</feature>
<comment type="caution">
    <text evidence="2">The sequence shown here is derived from an EMBL/GenBank/DDBJ whole genome shotgun (WGS) entry which is preliminary data.</text>
</comment>
<dbReference type="Gene3D" id="3.40.50.10070">
    <property type="entry name" value="TolB, N-terminal domain"/>
    <property type="match status" value="1"/>
</dbReference>
<keyword evidence="1" id="KW-0472">Membrane</keyword>
<feature type="transmembrane region" description="Helical" evidence="1">
    <location>
        <begin position="56"/>
        <end position="75"/>
    </location>
</feature>
<dbReference type="SMART" id="SM00028">
    <property type="entry name" value="TPR"/>
    <property type="match status" value="4"/>
</dbReference>
<reference evidence="2" key="1">
    <citation type="journal article" date="2015" name="Nature">
        <title>Complex archaea that bridge the gap between prokaryotes and eukaryotes.</title>
        <authorList>
            <person name="Spang A."/>
            <person name="Saw J.H."/>
            <person name="Jorgensen S.L."/>
            <person name="Zaremba-Niedzwiedzka K."/>
            <person name="Martijn J."/>
            <person name="Lind A.E."/>
            <person name="van Eijk R."/>
            <person name="Schleper C."/>
            <person name="Guy L."/>
            <person name="Ettema T.J."/>
        </authorList>
    </citation>
    <scope>NUCLEOTIDE SEQUENCE</scope>
</reference>
<name>A0A0F9DQE2_9ZZZZ</name>
<organism evidence="2">
    <name type="scientific">marine sediment metagenome</name>
    <dbReference type="NCBI Taxonomy" id="412755"/>
    <lineage>
        <taxon>unclassified sequences</taxon>
        <taxon>metagenomes</taxon>
        <taxon>ecological metagenomes</taxon>
    </lineage>
</organism>
<dbReference type="EMBL" id="LAZR01040571">
    <property type="protein sequence ID" value="KKL14158.1"/>
    <property type="molecule type" value="Genomic_DNA"/>
</dbReference>
<feature type="non-terminal residue" evidence="2">
    <location>
        <position position="1"/>
    </location>
</feature>
<dbReference type="SUPFAM" id="SSF48452">
    <property type="entry name" value="TPR-like"/>
    <property type="match status" value="1"/>
</dbReference>
<sequence length="492" mass="56648">AYDQVKNKLEIGYEYLGEHSVKNISEPVHVYRVLMEPEAAGKVIGEKRKEKRRMTLAAVIVLLIGVGGLAGWYLYIEQTKRIEPASVEKMAFPLPEKPSIAVLPFDNLSGDPEQDYIADGFTENIITGLSQVPEMFVIARNSVFTYKGKPVKIKQVSEELGVKYVLEGSIQKAGDQLRVTAQLIDALKGHHLWAERYDRELKDLFKLQDEITIKILSTLQTKLVTGGDDITWWRTDSFEAWGHNVKGWNYFDQYTKQDNLKAREHYEQAIKLDPDYGAAWELLAWTHLADVWLRSSDSPRESIKKALEIAKKTSERWGKDGLHFFMTEIYLFQRQFEKAIAEGKKAVALSPNSSRYHIGLAAALNRGARSEEAIVHAKKAMRLEPYYPAWFLGNVLVLAYDQTGRYEEALEINKKLLKRALKGEYPLKNAYRRLALSYARLDRMEEARSHAAESLKIDPNFSLERWRKSRLWMFKDQKWLDNVVEMMRKAGL</sequence>
<evidence type="ECO:0000256" key="1">
    <source>
        <dbReference type="SAM" id="Phobius"/>
    </source>
</evidence>
<evidence type="ECO:0000313" key="2">
    <source>
        <dbReference type="EMBL" id="KKL14158.1"/>
    </source>
</evidence>
<dbReference type="GO" id="GO:0051301">
    <property type="term" value="P:cell division"/>
    <property type="evidence" value="ECO:0007669"/>
    <property type="project" value="TreeGrafter"/>
</dbReference>
<dbReference type="PROSITE" id="PS50005">
    <property type="entry name" value="TPR"/>
    <property type="match status" value="1"/>
</dbReference>
<protein>
    <submittedName>
        <fullName evidence="2">Uncharacterized protein</fullName>
    </submittedName>
</protein>
<keyword evidence="1" id="KW-1133">Transmembrane helix</keyword>
<accession>A0A0F9DQE2</accession>
<dbReference type="PANTHER" id="PTHR12558:SF13">
    <property type="entry name" value="CELL DIVISION CYCLE PROTEIN 27 HOMOLOG"/>
    <property type="match status" value="1"/>
</dbReference>
<dbReference type="InterPro" id="IPR011990">
    <property type="entry name" value="TPR-like_helical_dom_sf"/>
</dbReference>
<dbReference type="AlphaFoldDB" id="A0A0F9DQE2"/>
<gene>
    <name evidence="2" type="ORF">LCGC14_2518560</name>
</gene>
<dbReference type="PANTHER" id="PTHR12558">
    <property type="entry name" value="CELL DIVISION CYCLE 16,23,27"/>
    <property type="match status" value="1"/>
</dbReference>
<dbReference type="InterPro" id="IPR019734">
    <property type="entry name" value="TPR_rpt"/>
</dbReference>
<keyword evidence="1" id="KW-0812">Transmembrane</keyword>
<dbReference type="Pfam" id="PF13432">
    <property type="entry name" value="TPR_16"/>
    <property type="match status" value="2"/>
</dbReference>
<proteinExistence type="predicted"/>